<dbReference type="RefSeq" id="WP_180138804.1">
    <property type="nucleotide sequence ID" value="NZ_CAADHO010000002.1"/>
</dbReference>
<evidence type="ECO:0000256" key="1">
    <source>
        <dbReference type="SAM" id="SignalP"/>
    </source>
</evidence>
<keyword evidence="1" id="KW-0732">Signal</keyword>
<dbReference type="AlphaFoldDB" id="A0A4U8YQP0"/>
<dbReference type="Proteomes" id="UP000507962">
    <property type="component" value="Unassembled WGS sequence"/>
</dbReference>
<feature type="domain" description="SH3b" evidence="2">
    <location>
        <begin position="85"/>
        <end position="147"/>
    </location>
</feature>
<dbReference type="InterPro" id="IPR003646">
    <property type="entry name" value="SH3-like_bac-type"/>
</dbReference>
<dbReference type="PROSITE" id="PS51781">
    <property type="entry name" value="SH3B"/>
    <property type="match status" value="1"/>
</dbReference>
<reference evidence="3 4" key="1">
    <citation type="submission" date="2019-03" db="EMBL/GenBank/DDBJ databases">
        <authorList>
            <person name="Nijsse B."/>
        </authorList>
    </citation>
    <scope>NUCLEOTIDE SEQUENCE [LARGE SCALE GENOMIC DNA]</scope>
    <source>
        <strain evidence="3">Desulfoluna butyratoxydans MSL71</strain>
    </source>
</reference>
<dbReference type="Pfam" id="PF06347">
    <property type="entry name" value="SH3_4"/>
    <property type="match status" value="1"/>
</dbReference>
<dbReference type="PANTHER" id="PTHR34408:SF1">
    <property type="entry name" value="GLYCOSYL HYDROLASE FAMILY 19 DOMAIN-CONTAINING PROTEIN HI_1415"/>
    <property type="match status" value="1"/>
</dbReference>
<evidence type="ECO:0000259" key="2">
    <source>
        <dbReference type="PROSITE" id="PS51781"/>
    </source>
</evidence>
<feature type="signal peptide" evidence="1">
    <location>
        <begin position="1"/>
        <end position="22"/>
    </location>
</feature>
<dbReference type="InterPro" id="IPR010466">
    <property type="entry name" value="DUF1058"/>
</dbReference>
<gene>
    <name evidence="3" type="ORF">MSL71_17260</name>
</gene>
<feature type="chain" id="PRO_5020349828" description="SH3b domain-containing protein" evidence="1">
    <location>
        <begin position="23"/>
        <end position="147"/>
    </location>
</feature>
<dbReference type="InterPro" id="IPR052354">
    <property type="entry name" value="Cell_Wall_Dynamics_Protein"/>
</dbReference>
<dbReference type="SMART" id="SM00287">
    <property type="entry name" value="SH3b"/>
    <property type="match status" value="2"/>
</dbReference>
<dbReference type="Pfam" id="PF08239">
    <property type="entry name" value="SH3_3"/>
    <property type="match status" value="1"/>
</dbReference>
<evidence type="ECO:0000313" key="3">
    <source>
        <dbReference type="EMBL" id="VFQ44082.1"/>
    </source>
</evidence>
<proteinExistence type="predicted"/>
<organism evidence="3 4">
    <name type="scientific">Desulfoluna butyratoxydans</name>
    <dbReference type="NCBI Taxonomy" id="231438"/>
    <lineage>
        <taxon>Bacteria</taxon>
        <taxon>Pseudomonadati</taxon>
        <taxon>Thermodesulfobacteriota</taxon>
        <taxon>Desulfobacteria</taxon>
        <taxon>Desulfobacterales</taxon>
        <taxon>Desulfolunaceae</taxon>
        <taxon>Desulfoluna</taxon>
    </lineage>
</organism>
<keyword evidence="4" id="KW-1185">Reference proteome</keyword>
<dbReference type="EMBL" id="CAADHO010000002">
    <property type="protein sequence ID" value="VFQ44082.1"/>
    <property type="molecule type" value="Genomic_DNA"/>
</dbReference>
<dbReference type="PANTHER" id="PTHR34408">
    <property type="entry name" value="FAMILY PROTEIN, PUTATIVE-RELATED"/>
    <property type="match status" value="1"/>
</dbReference>
<evidence type="ECO:0000313" key="4">
    <source>
        <dbReference type="Proteomes" id="UP000507962"/>
    </source>
</evidence>
<sequence length="147" mass="16537">MRIRRMIPFVLAVLLAAPALCAAAQRVSVSVESANVRTGPGTEHEIVWKGVEKHYPLLVLDQAGSWYYVKDFESDTGWIFKKLVDKTRTVITTKERCNVRKGPGTKKPLAFVVDSGVPFKVLSRKGNWIHVQHADGDKGWIHKSLVW</sequence>
<accession>A0A4U8YQP0</accession>
<protein>
    <recommendedName>
        <fullName evidence="2">SH3b domain-containing protein</fullName>
    </recommendedName>
</protein>
<dbReference type="Gene3D" id="2.30.30.40">
    <property type="entry name" value="SH3 Domains"/>
    <property type="match status" value="2"/>
</dbReference>
<name>A0A4U8YQP0_9BACT</name>